<evidence type="ECO:0000313" key="2">
    <source>
        <dbReference type="EMBL" id="MBC2478296.1"/>
    </source>
</evidence>
<sequence length="75" mass="7335">INSGSSLTLSAAVLPAGVTDGSVTWLVSDPSKVSVTVSADTKAALFNGTASGTVLVTVKSNGDPSVTATTTIIVQ</sequence>
<comment type="caution">
    <text evidence="2">The sequence shown here is derived from an EMBL/GenBank/DDBJ whole genome shotgun (WGS) entry which is preliminary data.</text>
</comment>
<dbReference type="Gene3D" id="2.60.40.1080">
    <property type="match status" value="1"/>
</dbReference>
<organism evidence="2 3">
    <name type="scientific">Clostridium beijerinckii</name>
    <name type="common">Clostridium MP</name>
    <dbReference type="NCBI Taxonomy" id="1520"/>
    <lineage>
        <taxon>Bacteria</taxon>
        <taxon>Bacillati</taxon>
        <taxon>Bacillota</taxon>
        <taxon>Clostridia</taxon>
        <taxon>Eubacteriales</taxon>
        <taxon>Clostridiaceae</taxon>
        <taxon>Clostridium</taxon>
    </lineage>
</organism>
<dbReference type="InterPro" id="IPR008964">
    <property type="entry name" value="Invasin/intimin_cell_adhesion"/>
</dbReference>
<reference evidence="2" key="2">
    <citation type="journal article" date="2022" name="Nat. Biotechnol.">
        <title>Carbon-negative production of acetone and isopropanol by gas fermentation at industrial pilot scale.</title>
        <authorList>
            <person name="Liew F.E."/>
            <person name="Nogle R."/>
            <person name="Abdalla T."/>
            <person name="Rasor B.J."/>
            <person name="Canter C."/>
            <person name="Jensen R.O."/>
            <person name="Wang L."/>
            <person name="Strutz J."/>
            <person name="Chirania P."/>
            <person name="De Tissera S."/>
            <person name="Mueller A.P."/>
            <person name="Ruan Z."/>
            <person name="Gao A."/>
            <person name="Tran L."/>
            <person name="Engle N.L."/>
            <person name="Bromley J.C."/>
            <person name="Daniell J."/>
            <person name="Conrado R."/>
            <person name="Tschaplinski T.J."/>
            <person name="Giannone R.J."/>
            <person name="Hettich R.L."/>
            <person name="Karim A.S."/>
            <person name="Simpson S.D."/>
            <person name="Brown S.D."/>
            <person name="Leang C."/>
            <person name="Jewett M.C."/>
            <person name="Kopke M."/>
        </authorList>
    </citation>
    <scope>NUCLEOTIDE SEQUENCE</scope>
    <source>
        <strain evidence="2">DJ015</strain>
    </source>
</reference>
<gene>
    <name evidence="2" type="ORF">HGI39_27220</name>
</gene>
<feature type="non-terminal residue" evidence="2">
    <location>
        <position position="1"/>
    </location>
</feature>
<dbReference type="EMBL" id="JABAGV010000347">
    <property type="protein sequence ID" value="MBC2478296.1"/>
    <property type="molecule type" value="Genomic_DNA"/>
</dbReference>
<feature type="domain" description="BIG2" evidence="1">
    <location>
        <begin position="2"/>
        <end position="67"/>
    </location>
</feature>
<protein>
    <recommendedName>
        <fullName evidence="1">BIG2 domain-containing protein</fullName>
    </recommendedName>
</protein>
<accession>A0AAW3WHU9</accession>
<reference evidence="2" key="1">
    <citation type="submission" date="2020-04" db="EMBL/GenBank/DDBJ databases">
        <authorList>
            <person name="Brown S."/>
        </authorList>
    </citation>
    <scope>NUCLEOTIDE SEQUENCE</scope>
    <source>
        <strain evidence="2">DJ015</strain>
    </source>
</reference>
<proteinExistence type="predicted"/>
<evidence type="ECO:0000313" key="3">
    <source>
        <dbReference type="Proteomes" id="UP001194098"/>
    </source>
</evidence>
<dbReference type="Pfam" id="PF02368">
    <property type="entry name" value="Big_2"/>
    <property type="match status" value="1"/>
</dbReference>
<dbReference type="SUPFAM" id="SSF49373">
    <property type="entry name" value="Invasin/intimin cell-adhesion fragments"/>
    <property type="match status" value="1"/>
</dbReference>
<dbReference type="RefSeq" id="WP_185687263.1">
    <property type="nucleotide sequence ID" value="NZ_JABAGV010000347.1"/>
</dbReference>
<evidence type="ECO:0000259" key="1">
    <source>
        <dbReference type="Pfam" id="PF02368"/>
    </source>
</evidence>
<dbReference type="AlphaFoldDB" id="A0AAW3WHU9"/>
<dbReference type="Proteomes" id="UP001194098">
    <property type="component" value="Unassembled WGS sequence"/>
</dbReference>
<name>A0AAW3WHU9_CLOBE</name>
<dbReference type="InterPro" id="IPR003343">
    <property type="entry name" value="Big_2"/>
</dbReference>